<keyword evidence="4" id="KW-0904">Protein phosphatase</keyword>
<evidence type="ECO:0000256" key="5">
    <source>
        <dbReference type="PIRSR" id="PIRSR000941-50"/>
    </source>
</evidence>
<dbReference type="PROSITE" id="PS50056">
    <property type="entry name" value="TYR_PHOSPHATASE_2"/>
    <property type="match status" value="1"/>
</dbReference>
<dbReference type="GeneID" id="113795743"/>
<dbReference type="RefSeq" id="XP_027201759.1">
    <property type="nucleotide sequence ID" value="XM_027345958.1"/>
</dbReference>
<comment type="similarity">
    <text evidence="1">Belongs to the protein-tyrosine phosphatase family. Non-receptor class dual specificity subfamily.</text>
</comment>
<dbReference type="OMA" id="VINAHEA"/>
<protein>
    <recommendedName>
        <fullName evidence="2">protein-tyrosine-phosphatase</fullName>
        <ecNumber evidence="2">3.1.3.48</ecNumber>
    </recommendedName>
</protein>
<sequence length="350" mass="41520">MNIPSKIIPQLYLGTLQHARDISLLQELQIKHVLSVINAHEAKLLPKFYLYDIQNRQYERFDKPTEDLLTIFPETIHFINQAINVRHENILIHCHMGISRSVTIVVAFLMNKWHLSTQDTLIFVRTKRSICNPNDGFVYQLNLYNQMNYRLDIQNKEFRHFLLYKTIFPFLSIDTVHQMLEKYWYMMQQYERLNDNQQQQQWYRCRKCSYKLFNDIHILESNRLLFQYPTTIRFLVRRNIFLWEISGKNCMKLTDFDSLTCNKISSSPPSSSNQQSNFDCNQYIIEPLQWTIKSTFGEMDTDYQLHCPGCSTVIGTIQIRSTPKIQCKCSIHCDCFSIISIVVDKKAVIV</sequence>
<dbReference type="AlphaFoldDB" id="A0A6P6YAX2"/>
<evidence type="ECO:0000256" key="1">
    <source>
        <dbReference type="ARBA" id="ARBA00008601"/>
    </source>
</evidence>
<feature type="active site" description="Phosphocysteine intermediate" evidence="5">
    <location>
        <position position="94"/>
    </location>
</feature>
<name>A0A6P6YAX2_DERPT</name>
<accession>A0A6P6YAX2</accession>
<dbReference type="InterPro" id="IPR000340">
    <property type="entry name" value="Dual-sp_phosphatase_cat-dom"/>
</dbReference>
<dbReference type="PIRSF" id="PIRSF000941">
    <property type="entry name" value="DUSP12"/>
    <property type="match status" value="1"/>
</dbReference>
<dbReference type="GO" id="GO:0005634">
    <property type="term" value="C:nucleus"/>
    <property type="evidence" value="ECO:0007669"/>
    <property type="project" value="TreeGrafter"/>
</dbReference>
<dbReference type="PANTHER" id="PTHR45848">
    <property type="entry name" value="DUAL SPECIFICITY PROTEIN PHOSPHATASE 12 FAMILY MEMBER"/>
    <property type="match status" value="1"/>
</dbReference>
<dbReference type="InterPro" id="IPR016278">
    <property type="entry name" value="DUSP12"/>
</dbReference>
<evidence type="ECO:0000313" key="9">
    <source>
        <dbReference type="RefSeq" id="XP_027201759.1"/>
    </source>
</evidence>
<dbReference type="GO" id="GO:0004725">
    <property type="term" value="F:protein tyrosine phosphatase activity"/>
    <property type="evidence" value="ECO:0007669"/>
    <property type="project" value="UniProtKB-EC"/>
</dbReference>
<dbReference type="InterPro" id="IPR029021">
    <property type="entry name" value="Prot-tyrosine_phosphatase-like"/>
</dbReference>
<feature type="domain" description="Tyrosine specific protein phosphatases" evidence="7">
    <location>
        <begin position="70"/>
        <end position="128"/>
    </location>
</feature>
<dbReference type="CDD" id="cd14498">
    <property type="entry name" value="DSP"/>
    <property type="match status" value="1"/>
</dbReference>
<dbReference type="Gene3D" id="3.90.190.10">
    <property type="entry name" value="Protein tyrosine phosphatase superfamily"/>
    <property type="match status" value="1"/>
</dbReference>
<dbReference type="SUPFAM" id="SSF52799">
    <property type="entry name" value="(Phosphotyrosine protein) phosphatases II"/>
    <property type="match status" value="1"/>
</dbReference>
<dbReference type="Proteomes" id="UP000515146">
    <property type="component" value="Unplaced"/>
</dbReference>
<dbReference type="InterPro" id="IPR020422">
    <property type="entry name" value="TYR_PHOSPHATASE_DUAL_dom"/>
</dbReference>
<reference evidence="9" key="1">
    <citation type="submission" date="2025-08" db="UniProtKB">
        <authorList>
            <consortium name="RefSeq"/>
        </authorList>
    </citation>
    <scope>IDENTIFICATION</scope>
    <source>
        <strain evidence="9">Airmid</strain>
    </source>
</reference>
<dbReference type="GO" id="GO:0008138">
    <property type="term" value="F:protein tyrosine/serine/threonine phosphatase activity"/>
    <property type="evidence" value="ECO:0007669"/>
    <property type="project" value="InterPro"/>
</dbReference>
<feature type="domain" description="Tyrosine-protein phosphatase" evidence="6">
    <location>
        <begin position="3"/>
        <end position="150"/>
    </location>
</feature>
<evidence type="ECO:0000256" key="3">
    <source>
        <dbReference type="ARBA" id="ARBA00022801"/>
    </source>
</evidence>
<dbReference type="EC" id="3.1.3.48" evidence="2"/>
<dbReference type="OrthoDB" id="6408925at2759"/>
<keyword evidence="3" id="KW-0378">Hydrolase</keyword>
<dbReference type="InParanoid" id="A0A6P6YAX2"/>
<keyword evidence="8" id="KW-1185">Reference proteome</keyword>
<dbReference type="SMART" id="SM00195">
    <property type="entry name" value="DSPc"/>
    <property type="match status" value="1"/>
</dbReference>
<evidence type="ECO:0000256" key="4">
    <source>
        <dbReference type="ARBA" id="ARBA00022912"/>
    </source>
</evidence>
<gene>
    <name evidence="9" type="primary">LOC113795743</name>
</gene>
<organism evidence="8 9">
    <name type="scientific">Dermatophagoides pteronyssinus</name>
    <name type="common">European house dust mite</name>
    <dbReference type="NCBI Taxonomy" id="6956"/>
    <lineage>
        <taxon>Eukaryota</taxon>
        <taxon>Metazoa</taxon>
        <taxon>Ecdysozoa</taxon>
        <taxon>Arthropoda</taxon>
        <taxon>Chelicerata</taxon>
        <taxon>Arachnida</taxon>
        <taxon>Acari</taxon>
        <taxon>Acariformes</taxon>
        <taxon>Sarcoptiformes</taxon>
        <taxon>Astigmata</taxon>
        <taxon>Psoroptidia</taxon>
        <taxon>Analgoidea</taxon>
        <taxon>Pyroglyphidae</taxon>
        <taxon>Dermatophagoidinae</taxon>
        <taxon>Dermatophagoides</taxon>
    </lineage>
</organism>
<proteinExistence type="inferred from homology"/>
<dbReference type="InterPro" id="IPR000387">
    <property type="entry name" value="Tyr_Pase_dom"/>
</dbReference>
<evidence type="ECO:0000259" key="6">
    <source>
        <dbReference type="PROSITE" id="PS50054"/>
    </source>
</evidence>
<dbReference type="PANTHER" id="PTHR45848:SF4">
    <property type="entry name" value="DUAL SPECIFICITY PROTEIN PHOSPHATASE 12"/>
    <property type="match status" value="1"/>
</dbReference>
<evidence type="ECO:0000259" key="7">
    <source>
        <dbReference type="PROSITE" id="PS50056"/>
    </source>
</evidence>
<dbReference type="KEGG" id="dpte:113795743"/>
<dbReference type="Pfam" id="PF00782">
    <property type="entry name" value="DSPc"/>
    <property type="match status" value="1"/>
</dbReference>
<evidence type="ECO:0000313" key="8">
    <source>
        <dbReference type="Proteomes" id="UP000515146"/>
    </source>
</evidence>
<evidence type="ECO:0000256" key="2">
    <source>
        <dbReference type="ARBA" id="ARBA00013064"/>
    </source>
</evidence>
<dbReference type="PROSITE" id="PS50054">
    <property type="entry name" value="TYR_PHOSPHATASE_DUAL"/>
    <property type="match status" value="1"/>
</dbReference>